<evidence type="ECO:0000313" key="1">
    <source>
        <dbReference type="EMBL" id="PXF42505.1"/>
    </source>
</evidence>
<reference evidence="1 2" key="1">
    <citation type="journal article" date="2018" name="Mol. Biol. Evol.">
        <title>Analysis of the draft genome of the red seaweed Gracilariopsis chorda provides insights into genome size evolution in Rhodophyta.</title>
        <authorList>
            <person name="Lee J."/>
            <person name="Yang E.C."/>
            <person name="Graf L."/>
            <person name="Yang J.H."/>
            <person name="Qiu H."/>
            <person name="Zel Zion U."/>
            <person name="Chan C.X."/>
            <person name="Stephens T.G."/>
            <person name="Weber A.P.M."/>
            <person name="Boo G.H."/>
            <person name="Boo S.M."/>
            <person name="Kim K.M."/>
            <person name="Shin Y."/>
            <person name="Jung M."/>
            <person name="Lee S.J."/>
            <person name="Yim H.S."/>
            <person name="Lee J.H."/>
            <person name="Bhattacharya D."/>
            <person name="Yoon H.S."/>
        </authorList>
    </citation>
    <scope>NUCLEOTIDE SEQUENCE [LARGE SCALE GENOMIC DNA]</scope>
    <source>
        <strain evidence="1 2">SKKU-2015</strain>
        <tissue evidence="1">Whole body</tissue>
    </source>
</reference>
<sequence length="221" mass="25176">MALAIPQAPLERFLSETKEQVVRIWKEDVAKINKRVEALEPSARLPTTPSPVRGKDFVREPKVTALMRAARDFRNALIPDGDEKYIQFPSSVSDKQLNADAKDALEMIMIQMIGINYGKFSWGLASRRTHVSQFEAVIRTVCASKNFLVYKHNSNIWCIRWLAEQKMKSKGRLPVARRVQHVQYAPVNCIPVNLSEIPNQENDDIHNFTDPGHQANGFHGR</sequence>
<dbReference type="EMBL" id="NBIV01000160">
    <property type="protein sequence ID" value="PXF42505.1"/>
    <property type="molecule type" value="Genomic_DNA"/>
</dbReference>
<organism evidence="1 2">
    <name type="scientific">Gracilariopsis chorda</name>
    <dbReference type="NCBI Taxonomy" id="448386"/>
    <lineage>
        <taxon>Eukaryota</taxon>
        <taxon>Rhodophyta</taxon>
        <taxon>Florideophyceae</taxon>
        <taxon>Rhodymeniophycidae</taxon>
        <taxon>Gracilariales</taxon>
        <taxon>Gracilariaceae</taxon>
        <taxon>Gracilariopsis</taxon>
    </lineage>
</organism>
<comment type="caution">
    <text evidence="1">The sequence shown here is derived from an EMBL/GenBank/DDBJ whole genome shotgun (WGS) entry which is preliminary data.</text>
</comment>
<keyword evidence="2" id="KW-1185">Reference proteome</keyword>
<protein>
    <submittedName>
        <fullName evidence="1">Uncharacterized protein</fullName>
    </submittedName>
</protein>
<proteinExistence type="predicted"/>
<dbReference type="AlphaFoldDB" id="A0A2V3IK86"/>
<gene>
    <name evidence="1" type="ORF">BWQ96_07767</name>
</gene>
<evidence type="ECO:0000313" key="2">
    <source>
        <dbReference type="Proteomes" id="UP000247409"/>
    </source>
</evidence>
<dbReference type="Proteomes" id="UP000247409">
    <property type="component" value="Unassembled WGS sequence"/>
</dbReference>
<accession>A0A2V3IK86</accession>
<dbReference type="OrthoDB" id="10607494at2759"/>
<name>A0A2V3IK86_9FLOR</name>